<dbReference type="KEGG" id="aef:GEV26_02920"/>
<evidence type="ECO:0000256" key="4">
    <source>
        <dbReference type="ARBA" id="ARBA00022833"/>
    </source>
</evidence>
<dbReference type="Pfam" id="PF02633">
    <property type="entry name" value="Creatininase"/>
    <property type="match status" value="1"/>
</dbReference>
<keyword evidence="4" id="KW-0862">Zinc</keyword>
<dbReference type="PANTHER" id="PTHR35005:SF1">
    <property type="entry name" value="2-AMINO-5-FORMYLAMINO-6-RIBOSYLAMINOPYRIMIDIN-4(3H)-ONE 5'-MONOPHOSPHATE DEFORMYLASE"/>
    <property type="match status" value="1"/>
</dbReference>
<comment type="similarity">
    <text evidence="5">Belongs to the creatininase superfamily.</text>
</comment>
<proteinExistence type="inferred from homology"/>
<dbReference type="SUPFAM" id="SSF102215">
    <property type="entry name" value="Creatininase"/>
    <property type="match status" value="1"/>
</dbReference>
<comment type="cofactor">
    <cofactor evidence="1">
        <name>Zn(2+)</name>
        <dbReference type="ChEBI" id="CHEBI:29105"/>
    </cofactor>
</comment>
<dbReference type="PANTHER" id="PTHR35005">
    <property type="entry name" value="3-DEHYDRO-SCYLLO-INOSOSE HYDROLASE"/>
    <property type="match status" value="1"/>
</dbReference>
<dbReference type="NCBIfam" id="TIGR03964">
    <property type="entry name" value="mycofact_creat"/>
    <property type="match status" value="1"/>
</dbReference>
<organism evidence="6 7">
    <name type="scientific">Aeromicrobium yanjiei</name>
    <dbReference type="NCBI Taxonomy" id="2662028"/>
    <lineage>
        <taxon>Bacteria</taxon>
        <taxon>Bacillati</taxon>
        <taxon>Actinomycetota</taxon>
        <taxon>Actinomycetes</taxon>
        <taxon>Propionibacteriales</taxon>
        <taxon>Nocardioidaceae</taxon>
        <taxon>Aeromicrobium</taxon>
    </lineage>
</organism>
<keyword evidence="7" id="KW-1185">Reference proteome</keyword>
<evidence type="ECO:0000256" key="3">
    <source>
        <dbReference type="ARBA" id="ARBA00022801"/>
    </source>
</evidence>
<accession>A0A5Q2MBD7</accession>
<evidence type="ECO:0000313" key="6">
    <source>
        <dbReference type="EMBL" id="QGG40404.1"/>
    </source>
</evidence>
<evidence type="ECO:0000256" key="2">
    <source>
        <dbReference type="ARBA" id="ARBA00022723"/>
    </source>
</evidence>
<dbReference type="Gene3D" id="3.40.50.10310">
    <property type="entry name" value="Creatininase"/>
    <property type="match status" value="1"/>
</dbReference>
<protein>
    <submittedName>
        <fullName evidence="6">Mycofactocin biosynthesis peptidyl-dipeptidase MftE</fullName>
    </submittedName>
</protein>
<keyword evidence="3" id="KW-0378">Hydrolase</keyword>
<dbReference type="RefSeq" id="WP_153651675.1">
    <property type="nucleotide sequence ID" value="NZ_CP045737.1"/>
</dbReference>
<dbReference type="InterPro" id="IPR023871">
    <property type="entry name" value="MftE"/>
</dbReference>
<name>A0A5Q2MBD7_9ACTN</name>
<dbReference type="InterPro" id="IPR003785">
    <property type="entry name" value="Creatininase/forma_Hydrolase"/>
</dbReference>
<dbReference type="GO" id="GO:0016811">
    <property type="term" value="F:hydrolase activity, acting on carbon-nitrogen (but not peptide) bonds, in linear amides"/>
    <property type="evidence" value="ECO:0007669"/>
    <property type="project" value="TreeGrafter"/>
</dbReference>
<dbReference type="AlphaFoldDB" id="A0A5Q2MBD7"/>
<dbReference type="EMBL" id="CP045737">
    <property type="protein sequence ID" value="QGG40404.1"/>
    <property type="molecule type" value="Genomic_DNA"/>
</dbReference>
<dbReference type="Proteomes" id="UP000392064">
    <property type="component" value="Chromosome"/>
</dbReference>
<dbReference type="GO" id="GO:0009231">
    <property type="term" value="P:riboflavin biosynthetic process"/>
    <property type="evidence" value="ECO:0007669"/>
    <property type="project" value="TreeGrafter"/>
</dbReference>
<evidence type="ECO:0000256" key="1">
    <source>
        <dbReference type="ARBA" id="ARBA00001947"/>
    </source>
</evidence>
<evidence type="ECO:0000256" key="5">
    <source>
        <dbReference type="ARBA" id="ARBA00024029"/>
    </source>
</evidence>
<sequence length="240" mass="24798">MAAELADTTWTEVAATPLVLVPVGSIEQHGPHLPLDTDTAIAVAVAEGVAERLGGDVLVAPPVSYGSSGEHQSFAGTCSIGSEALRTFVIELVRSMSTWAGRIVFVNAHGGNVAALAKATFQMIVEEHDVSWAACATEGVDLHAGITETSLMLHIRPGSVRLDRAEAGEKRPLAEILPLMMAGGVGAVSPNGVLGDPAGATAENGAQVLEDMIAEIAHRIRDGVPDARGMLALSPMARTQ</sequence>
<dbReference type="GO" id="GO:0046872">
    <property type="term" value="F:metal ion binding"/>
    <property type="evidence" value="ECO:0007669"/>
    <property type="project" value="UniProtKB-KW"/>
</dbReference>
<gene>
    <name evidence="6" type="primary">mftE</name>
    <name evidence="6" type="ORF">GEV26_02920</name>
</gene>
<keyword evidence="2" id="KW-0479">Metal-binding</keyword>
<dbReference type="InterPro" id="IPR024087">
    <property type="entry name" value="Creatininase-like_sf"/>
</dbReference>
<evidence type="ECO:0000313" key="7">
    <source>
        <dbReference type="Proteomes" id="UP000392064"/>
    </source>
</evidence>
<reference evidence="6 7" key="1">
    <citation type="submission" date="2019-11" db="EMBL/GenBank/DDBJ databases">
        <authorList>
            <person name="Li J."/>
        </authorList>
    </citation>
    <scope>NUCLEOTIDE SEQUENCE [LARGE SCALE GENOMIC DNA]</scope>
    <source>
        <strain evidence="6 7">MF47</strain>
    </source>
</reference>